<dbReference type="EMBL" id="MIQE01000012">
    <property type="protein sequence ID" value="OFA10897.1"/>
    <property type="molecule type" value="Genomic_DNA"/>
</dbReference>
<dbReference type="GO" id="GO:0005886">
    <property type="term" value="C:plasma membrane"/>
    <property type="evidence" value="ECO:0007669"/>
    <property type="project" value="UniProtKB-SubCell"/>
</dbReference>
<keyword evidence="4 7" id="KW-1133">Transmembrane helix</keyword>
<keyword evidence="3 7" id="KW-0812">Transmembrane</keyword>
<evidence type="ECO:0000313" key="10">
    <source>
        <dbReference type="Proteomes" id="UP000177010"/>
    </source>
</evidence>
<feature type="domain" description="Phage shock protein PspC N-terminal" evidence="8">
    <location>
        <begin position="5"/>
        <end position="64"/>
    </location>
</feature>
<evidence type="ECO:0000256" key="3">
    <source>
        <dbReference type="ARBA" id="ARBA00022692"/>
    </source>
</evidence>
<evidence type="ECO:0000259" key="8">
    <source>
        <dbReference type="Pfam" id="PF04024"/>
    </source>
</evidence>
<dbReference type="PANTHER" id="PTHR33885">
    <property type="entry name" value="PHAGE SHOCK PROTEIN C"/>
    <property type="match status" value="1"/>
</dbReference>
<evidence type="ECO:0000256" key="6">
    <source>
        <dbReference type="SAM" id="MobiDB-lite"/>
    </source>
</evidence>
<sequence>MNKNKKLRRSATNRVISGVLGGISNYFGWNSTLVRILYVILAFTPGIDVVAIIAYIIMMFTIPLDNPGVGSPFDQLKSTFTGGTSTDKSRKVIHDVEEKDVHDDQKRGQ</sequence>
<evidence type="ECO:0000256" key="4">
    <source>
        <dbReference type="ARBA" id="ARBA00022989"/>
    </source>
</evidence>
<feature type="region of interest" description="Disordered" evidence="6">
    <location>
        <begin position="80"/>
        <end position="109"/>
    </location>
</feature>
<feature type="transmembrane region" description="Helical" evidence="7">
    <location>
        <begin position="35"/>
        <end position="57"/>
    </location>
</feature>
<evidence type="ECO:0000256" key="1">
    <source>
        <dbReference type="ARBA" id="ARBA00004162"/>
    </source>
</evidence>
<dbReference type="STRING" id="481719.LASUN_14520"/>
<name>A0A1E7XCP7_9LACO</name>
<evidence type="ECO:0000313" key="9">
    <source>
        <dbReference type="EMBL" id="OFA10897.1"/>
    </source>
</evidence>
<dbReference type="RefSeq" id="WP_070367934.1">
    <property type="nucleotide sequence ID" value="NZ_JAZHVW010000002.1"/>
</dbReference>
<evidence type="ECO:0000256" key="7">
    <source>
        <dbReference type="SAM" id="Phobius"/>
    </source>
</evidence>
<keyword evidence="5 7" id="KW-0472">Membrane</keyword>
<dbReference type="AlphaFoldDB" id="A0A1E7XCP7"/>
<proteinExistence type="predicted"/>
<keyword evidence="2" id="KW-1003">Cell membrane</keyword>
<dbReference type="InterPro" id="IPR007168">
    <property type="entry name" value="Phageshock_PspC_N"/>
</dbReference>
<feature type="compositionally biased region" description="Basic and acidic residues" evidence="6">
    <location>
        <begin position="87"/>
        <end position="109"/>
    </location>
</feature>
<dbReference type="PANTHER" id="PTHR33885:SF3">
    <property type="entry name" value="PHAGE SHOCK PROTEIN C"/>
    <property type="match status" value="1"/>
</dbReference>
<comment type="caution">
    <text evidence="9">The sequence shown here is derived from an EMBL/GenBank/DDBJ whole genome shotgun (WGS) entry which is preliminary data.</text>
</comment>
<reference evidence="9 10" key="1">
    <citation type="submission" date="2016-09" db="EMBL/GenBank/DDBJ databases">
        <title>Genome Sequence of Lactobacillus sunkii Strain CG01.</title>
        <authorList>
            <person name="Poehlein A."/>
            <person name="Gabris C."/>
            <person name="Bengelsdorf F.R."/>
            <person name="Duerre P."/>
            <person name="Daniel R."/>
        </authorList>
    </citation>
    <scope>NUCLEOTIDE SEQUENCE [LARGE SCALE GENOMIC DNA]</scope>
    <source>
        <strain evidence="9 10">CG_D</strain>
    </source>
</reference>
<dbReference type="Proteomes" id="UP000177010">
    <property type="component" value="Unassembled WGS sequence"/>
</dbReference>
<protein>
    <submittedName>
        <fullName evidence="9">Phage shock protein C</fullName>
    </submittedName>
</protein>
<dbReference type="InterPro" id="IPR052027">
    <property type="entry name" value="PspC"/>
</dbReference>
<organism evidence="9 10">
    <name type="scientific">Lentilactobacillus sunkii</name>
    <dbReference type="NCBI Taxonomy" id="481719"/>
    <lineage>
        <taxon>Bacteria</taxon>
        <taxon>Bacillati</taxon>
        <taxon>Bacillota</taxon>
        <taxon>Bacilli</taxon>
        <taxon>Lactobacillales</taxon>
        <taxon>Lactobacillaceae</taxon>
        <taxon>Lentilactobacillus</taxon>
    </lineage>
</organism>
<gene>
    <name evidence="9" type="primary">pspC</name>
    <name evidence="9" type="ORF">LASUN_14520</name>
</gene>
<evidence type="ECO:0000256" key="5">
    <source>
        <dbReference type="ARBA" id="ARBA00023136"/>
    </source>
</evidence>
<dbReference type="Pfam" id="PF04024">
    <property type="entry name" value="PspC"/>
    <property type="match status" value="1"/>
</dbReference>
<comment type="subcellular location">
    <subcellularLocation>
        <location evidence="1">Cell membrane</location>
        <topology evidence="1">Single-pass membrane protein</topology>
    </subcellularLocation>
</comment>
<accession>A0A1E7XCP7</accession>
<evidence type="ECO:0000256" key="2">
    <source>
        <dbReference type="ARBA" id="ARBA00022475"/>
    </source>
</evidence>